<reference evidence="14" key="1">
    <citation type="submission" date="2021-04" db="EMBL/GenBank/DDBJ databases">
        <title>Isolation and polyphasic classification of algal microorganism.</title>
        <authorList>
            <person name="Wang S."/>
        </authorList>
    </citation>
    <scope>NUCLEOTIDE SEQUENCE</scope>
    <source>
        <strain evidence="14">720a</strain>
    </source>
</reference>
<keyword evidence="6" id="KW-0812">Transmembrane</keyword>
<dbReference type="InterPro" id="IPR005467">
    <property type="entry name" value="His_kinase_dom"/>
</dbReference>
<dbReference type="SMART" id="SM00387">
    <property type="entry name" value="HATPase_c"/>
    <property type="match status" value="1"/>
</dbReference>
<evidence type="ECO:0000256" key="8">
    <source>
        <dbReference type="ARBA" id="ARBA00022777"/>
    </source>
</evidence>
<dbReference type="Pfam" id="PF00512">
    <property type="entry name" value="HisKA"/>
    <property type="match status" value="1"/>
</dbReference>
<evidence type="ECO:0000259" key="13">
    <source>
        <dbReference type="PROSITE" id="PS50109"/>
    </source>
</evidence>
<dbReference type="Gene3D" id="3.30.565.10">
    <property type="entry name" value="Histidine kinase-like ATPase, C-terminal domain"/>
    <property type="match status" value="1"/>
</dbReference>
<keyword evidence="4" id="KW-0597">Phosphoprotein</keyword>
<dbReference type="FunFam" id="3.30.565.10:FF:000013">
    <property type="entry name" value="Two-component sensor histidine kinase"/>
    <property type="match status" value="1"/>
</dbReference>
<dbReference type="SMART" id="SM00388">
    <property type="entry name" value="HisKA"/>
    <property type="match status" value="1"/>
</dbReference>
<dbReference type="SUPFAM" id="SSF47384">
    <property type="entry name" value="Homodimeric domain of signal transducing histidine kinase"/>
    <property type="match status" value="1"/>
</dbReference>
<dbReference type="Proteomes" id="UP000675284">
    <property type="component" value="Unassembled WGS sequence"/>
</dbReference>
<dbReference type="PROSITE" id="PS50109">
    <property type="entry name" value="HIS_KIN"/>
    <property type="match status" value="1"/>
</dbReference>
<evidence type="ECO:0000313" key="14">
    <source>
        <dbReference type="EMBL" id="MBR7795366.1"/>
    </source>
</evidence>
<evidence type="ECO:0000256" key="3">
    <source>
        <dbReference type="ARBA" id="ARBA00012438"/>
    </source>
</evidence>
<evidence type="ECO:0000256" key="11">
    <source>
        <dbReference type="ARBA" id="ARBA00023012"/>
    </source>
</evidence>
<dbReference type="PANTHER" id="PTHR43711">
    <property type="entry name" value="TWO-COMPONENT HISTIDINE KINASE"/>
    <property type="match status" value="1"/>
</dbReference>
<keyword evidence="12" id="KW-0472">Membrane</keyword>
<evidence type="ECO:0000256" key="1">
    <source>
        <dbReference type="ARBA" id="ARBA00000085"/>
    </source>
</evidence>
<protein>
    <recommendedName>
        <fullName evidence="3">histidine kinase</fullName>
        <ecNumber evidence="3">2.7.13.3</ecNumber>
    </recommendedName>
</protein>
<dbReference type="SUPFAM" id="SSF55874">
    <property type="entry name" value="ATPase domain of HSP90 chaperone/DNA topoisomerase II/histidine kinase"/>
    <property type="match status" value="1"/>
</dbReference>
<evidence type="ECO:0000256" key="7">
    <source>
        <dbReference type="ARBA" id="ARBA00022741"/>
    </source>
</evidence>
<dbReference type="CDD" id="cd00082">
    <property type="entry name" value="HisKA"/>
    <property type="match status" value="1"/>
</dbReference>
<dbReference type="EC" id="2.7.13.3" evidence="3"/>
<dbReference type="PRINTS" id="PR00344">
    <property type="entry name" value="BCTRLSENSOR"/>
</dbReference>
<keyword evidence="15" id="KW-1185">Reference proteome</keyword>
<keyword evidence="9" id="KW-0067">ATP-binding</keyword>
<dbReference type="Pfam" id="PF02518">
    <property type="entry name" value="HATPase_c"/>
    <property type="match status" value="1"/>
</dbReference>
<dbReference type="InterPro" id="IPR003661">
    <property type="entry name" value="HisK_dim/P_dom"/>
</dbReference>
<dbReference type="InterPro" id="IPR036890">
    <property type="entry name" value="HATPase_C_sf"/>
</dbReference>
<sequence length="313" mass="35836">MTGILIGIILALIMFNISQYRLARGRDAHLFYIRDKLRTIIEENRTEKVLLFTNDPALKKLLVELNRLLEKKNEEFLKHAKKEAGIRKMLANISHDLKTPLTVVIGLIETIVCDKEMTKEARKQTLLKVQTKTSEILQLINKFFDLARLESGDKALPLTYVNINEICKNNLLFYYNDIESAGLEAIIDIPDQPMYALGNEEALDRILQNLISNAVRYGKEGLTVGLTLHDDDSHVYIDVWDRGKGIGESHSDKVFERMYTLEDSRNRLYQGSGLGLTITKRLVEHLHGEITLKSHPFVRTTFTIRLKSLKGED</sequence>
<dbReference type="InterPro" id="IPR003594">
    <property type="entry name" value="HATPase_dom"/>
</dbReference>
<evidence type="ECO:0000256" key="6">
    <source>
        <dbReference type="ARBA" id="ARBA00022692"/>
    </source>
</evidence>
<dbReference type="InterPro" id="IPR050736">
    <property type="entry name" value="Sensor_HK_Regulatory"/>
</dbReference>
<evidence type="ECO:0000256" key="12">
    <source>
        <dbReference type="ARBA" id="ARBA00023136"/>
    </source>
</evidence>
<dbReference type="InterPro" id="IPR004358">
    <property type="entry name" value="Sig_transdc_His_kin-like_C"/>
</dbReference>
<name>A0A941DTC3_9BACI</name>
<comment type="caution">
    <text evidence="14">The sequence shown here is derived from an EMBL/GenBank/DDBJ whole genome shotgun (WGS) entry which is preliminary data.</text>
</comment>
<dbReference type="GO" id="GO:0000155">
    <property type="term" value="F:phosphorelay sensor kinase activity"/>
    <property type="evidence" value="ECO:0007669"/>
    <property type="project" value="InterPro"/>
</dbReference>
<evidence type="ECO:0000256" key="4">
    <source>
        <dbReference type="ARBA" id="ARBA00022553"/>
    </source>
</evidence>
<keyword evidence="7" id="KW-0547">Nucleotide-binding</keyword>
<dbReference type="GO" id="GO:0016020">
    <property type="term" value="C:membrane"/>
    <property type="evidence" value="ECO:0007669"/>
    <property type="project" value="UniProtKB-SubCell"/>
</dbReference>
<dbReference type="RefSeq" id="WP_166530046.1">
    <property type="nucleotide sequence ID" value="NZ_CP115959.1"/>
</dbReference>
<keyword evidence="5" id="KW-0808">Transferase</keyword>
<keyword evidence="11" id="KW-0902">Two-component regulatory system</keyword>
<comment type="subcellular location">
    <subcellularLocation>
        <location evidence="2">Membrane</location>
    </subcellularLocation>
</comment>
<dbReference type="AlphaFoldDB" id="A0A941DTC3"/>
<dbReference type="GO" id="GO:0005524">
    <property type="term" value="F:ATP binding"/>
    <property type="evidence" value="ECO:0007669"/>
    <property type="project" value="UniProtKB-KW"/>
</dbReference>
<keyword evidence="10" id="KW-1133">Transmembrane helix</keyword>
<comment type="catalytic activity">
    <reaction evidence="1">
        <text>ATP + protein L-histidine = ADP + protein N-phospho-L-histidine.</text>
        <dbReference type="EC" id="2.7.13.3"/>
    </reaction>
</comment>
<accession>A0A941DTC3</accession>
<feature type="domain" description="Histidine kinase" evidence="13">
    <location>
        <begin position="92"/>
        <end position="310"/>
    </location>
</feature>
<proteinExistence type="predicted"/>
<keyword evidence="8 14" id="KW-0418">Kinase</keyword>
<dbReference type="Gene3D" id="1.10.287.130">
    <property type="match status" value="1"/>
</dbReference>
<evidence type="ECO:0000256" key="5">
    <source>
        <dbReference type="ARBA" id="ARBA00022679"/>
    </source>
</evidence>
<dbReference type="InterPro" id="IPR036097">
    <property type="entry name" value="HisK_dim/P_sf"/>
</dbReference>
<evidence type="ECO:0000256" key="9">
    <source>
        <dbReference type="ARBA" id="ARBA00022840"/>
    </source>
</evidence>
<dbReference type="PANTHER" id="PTHR43711:SF1">
    <property type="entry name" value="HISTIDINE KINASE 1"/>
    <property type="match status" value="1"/>
</dbReference>
<dbReference type="EMBL" id="JAGSOT010000010">
    <property type="protein sequence ID" value="MBR7795366.1"/>
    <property type="molecule type" value="Genomic_DNA"/>
</dbReference>
<evidence type="ECO:0000313" key="15">
    <source>
        <dbReference type="Proteomes" id="UP000675284"/>
    </source>
</evidence>
<evidence type="ECO:0000256" key="2">
    <source>
        <dbReference type="ARBA" id="ARBA00004370"/>
    </source>
</evidence>
<evidence type="ECO:0000256" key="10">
    <source>
        <dbReference type="ARBA" id="ARBA00022989"/>
    </source>
</evidence>
<organism evidence="14 15">
    <name type="scientific">Virgibacillus salarius</name>
    <dbReference type="NCBI Taxonomy" id="447199"/>
    <lineage>
        <taxon>Bacteria</taxon>
        <taxon>Bacillati</taxon>
        <taxon>Bacillota</taxon>
        <taxon>Bacilli</taxon>
        <taxon>Bacillales</taxon>
        <taxon>Bacillaceae</taxon>
        <taxon>Virgibacillus</taxon>
    </lineage>
</organism>
<gene>
    <name evidence="14" type="ORF">KCX74_04820</name>
</gene>